<sequence length="333" mass="35994">METDSRIAPRVAIPQVSSSLGVQTAFPRLFVAIASAFQYKSIARPTRRRPAAPPTTPSTTSTTGKRPRKQNAQFIRKRSWRKSSCSSTSSVSSGGNSPTRPLLSFGLGGPAADLFERKSEERHCSSNTSSSSPQSKQQVARPSSAGANNSVYPVSGRLSHYIHSVSSAPSHSRLRVVSSNTVIFTAAPNPLDAIFVSWFKLLAFDGFFIEFVFQKNTFVQRALHMPTCSQPFRNQSSLAKHRSLCPNNTKTTPSSTNPEVQMASTLYNPHLLHYSNLSSTGASLSSVQPGGAQLPTTPNNLMLHLNSSKAPRPSLIHPFQTPSLPPTGLTCLT</sequence>
<evidence type="ECO:0000313" key="2">
    <source>
        <dbReference type="Proteomes" id="UP000887574"/>
    </source>
</evidence>
<feature type="region of interest" description="Disordered" evidence="1">
    <location>
        <begin position="119"/>
        <end position="149"/>
    </location>
</feature>
<dbReference type="WBParaSite" id="jg19035">
    <property type="protein sequence ID" value="jg19035"/>
    <property type="gene ID" value="jg19035"/>
</dbReference>
<dbReference type="Proteomes" id="UP000887574">
    <property type="component" value="Unplaced"/>
</dbReference>
<accession>A0A915DEI5</accession>
<feature type="region of interest" description="Disordered" evidence="1">
    <location>
        <begin position="44"/>
        <end position="103"/>
    </location>
</feature>
<evidence type="ECO:0000256" key="1">
    <source>
        <dbReference type="SAM" id="MobiDB-lite"/>
    </source>
</evidence>
<organism evidence="2 3">
    <name type="scientific">Ditylenchus dipsaci</name>
    <dbReference type="NCBI Taxonomy" id="166011"/>
    <lineage>
        <taxon>Eukaryota</taxon>
        <taxon>Metazoa</taxon>
        <taxon>Ecdysozoa</taxon>
        <taxon>Nematoda</taxon>
        <taxon>Chromadorea</taxon>
        <taxon>Rhabditida</taxon>
        <taxon>Tylenchina</taxon>
        <taxon>Tylenchomorpha</taxon>
        <taxon>Sphaerularioidea</taxon>
        <taxon>Anguinidae</taxon>
        <taxon>Anguininae</taxon>
        <taxon>Ditylenchus</taxon>
    </lineage>
</organism>
<proteinExistence type="predicted"/>
<feature type="compositionally biased region" description="Low complexity" evidence="1">
    <location>
        <begin position="125"/>
        <end position="138"/>
    </location>
</feature>
<reference evidence="3" key="1">
    <citation type="submission" date="2022-11" db="UniProtKB">
        <authorList>
            <consortium name="WormBaseParasite"/>
        </authorList>
    </citation>
    <scope>IDENTIFICATION</scope>
</reference>
<dbReference type="AlphaFoldDB" id="A0A915DEI5"/>
<name>A0A915DEI5_9BILA</name>
<protein>
    <submittedName>
        <fullName evidence="3">Uncharacterized protein</fullName>
    </submittedName>
</protein>
<evidence type="ECO:0000313" key="3">
    <source>
        <dbReference type="WBParaSite" id="jg19035"/>
    </source>
</evidence>
<keyword evidence="2" id="KW-1185">Reference proteome</keyword>
<feature type="compositionally biased region" description="Low complexity" evidence="1">
    <location>
        <begin position="82"/>
        <end position="97"/>
    </location>
</feature>
<feature type="compositionally biased region" description="Basic residues" evidence="1">
    <location>
        <begin position="65"/>
        <end position="81"/>
    </location>
</feature>